<dbReference type="AlphaFoldDB" id="A0A6J6Q055"/>
<dbReference type="Pfam" id="PF07883">
    <property type="entry name" value="Cupin_2"/>
    <property type="match status" value="1"/>
</dbReference>
<evidence type="ECO:0000259" key="1">
    <source>
        <dbReference type="Pfam" id="PF07883"/>
    </source>
</evidence>
<protein>
    <submittedName>
        <fullName evidence="2">Unannotated protein</fullName>
    </submittedName>
</protein>
<dbReference type="SUPFAM" id="SSF51182">
    <property type="entry name" value="RmlC-like cupins"/>
    <property type="match status" value="1"/>
</dbReference>
<dbReference type="InterPro" id="IPR013096">
    <property type="entry name" value="Cupin_2"/>
</dbReference>
<dbReference type="InterPro" id="IPR011051">
    <property type="entry name" value="RmlC_Cupin_sf"/>
</dbReference>
<accession>A0A6J6Q055</accession>
<dbReference type="CDD" id="cd02208">
    <property type="entry name" value="cupin_RmlC-like"/>
    <property type="match status" value="1"/>
</dbReference>
<dbReference type="EMBL" id="CAEZXP010000004">
    <property type="protein sequence ID" value="CAB4701534.1"/>
    <property type="molecule type" value="Genomic_DNA"/>
</dbReference>
<proteinExistence type="predicted"/>
<sequence length="132" mass="14364">MTWTVIQPGDFEWIDRPNAEGVVTRKSAEVTEPGGLTQSRARKWRLLPGARGKRHSEGAQEEVFFVHEGTLTALLGDDPWERVDVSAGGILVLGIGTPIQLRNETDSEVRLFAYGAPPIAGQATVLEDIGDI</sequence>
<evidence type="ECO:0000313" key="2">
    <source>
        <dbReference type="EMBL" id="CAB4701534.1"/>
    </source>
</evidence>
<feature type="domain" description="Cupin type-2" evidence="1">
    <location>
        <begin position="44"/>
        <end position="112"/>
    </location>
</feature>
<gene>
    <name evidence="2" type="ORF">UFOPK2399_01395</name>
</gene>
<dbReference type="Gene3D" id="2.60.120.10">
    <property type="entry name" value="Jelly Rolls"/>
    <property type="match status" value="1"/>
</dbReference>
<dbReference type="InterPro" id="IPR014710">
    <property type="entry name" value="RmlC-like_jellyroll"/>
</dbReference>
<reference evidence="2" key="1">
    <citation type="submission" date="2020-05" db="EMBL/GenBank/DDBJ databases">
        <authorList>
            <person name="Chiriac C."/>
            <person name="Salcher M."/>
            <person name="Ghai R."/>
            <person name="Kavagutti S V."/>
        </authorList>
    </citation>
    <scope>NUCLEOTIDE SEQUENCE</scope>
</reference>
<organism evidence="2">
    <name type="scientific">freshwater metagenome</name>
    <dbReference type="NCBI Taxonomy" id="449393"/>
    <lineage>
        <taxon>unclassified sequences</taxon>
        <taxon>metagenomes</taxon>
        <taxon>ecological metagenomes</taxon>
    </lineage>
</organism>
<name>A0A6J6Q055_9ZZZZ</name>